<dbReference type="InterPro" id="IPR038766">
    <property type="entry name" value="Membrane_comp_ABC_pdt"/>
</dbReference>
<dbReference type="STRING" id="1748243.Tel_07010"/>
<gene>
    <name evidence="9" type="ORF">Tel_07010</name>
</gene>
<feature type="transmembrane region" description="Helical" evidence="6">
    <location>
        <begin position="311"/>
        <end position="337"/>
    </location>
</feature>
<keyword evidence="3 6" id="KW-0812">Transmembrane</keyword>
<dbReference type="AlphaFoldDB" id="A0A0S2TI20"/>
<keyword evidence="4 6" id="KW-1133">Transmembrane helix</keyword>
<feature type="domain" description="ABC3 transporter permease C-terminal" evidence="7">
    <location>
        <begin position="262"/>
        <end position="386"/>
    </location>
</feature>
<feature type="transmembrane region" description="Helical" evidence="6">
    <location>
        <begin position="721"/>
        <end position="741"/>
    </location>
</feature>
<sequence length="848" mass="91093">MAALSSKRLLWRSAGRHLLRHPWLMALSLLGVALGVAVVVAIDLVNHSAQRSLELANQAVAGRSTHQIVAGPAGVDEALYLQLRIAQGLRDSAPVVEGPVVALDFPGRTFQLLGTDPLADSPLRDYRSELQGERFLRQLMTVPNAVMMAAGTARALGLAVGDSLRVRSAGTLHSLRLVGLMQPQDPLAAQGMADLLLADIATAQSLLDRVGRLSRIDLVLDDGAQLERLRQGLPPGVQLIDRQGADQAQTQMTAAFRTNLTAMSLLALLVGGFIIFNTMSFSVLQRRRLFGLQRALGVTAAQLWQVVLGEALVVGLLGAGLGLLLGVVLAEGLLGLVTRTINDLYYTLELRALHISYWGLGKGLLLGVGATVLASLVPTWEATHTPARATLTRSYLEARTRRAVRRLAWVGLLAILCGAILLAYSGTGLGPAFVGLFALVIGYALLTPRLVMGAIHVAAALWPRGRALLGRMALLGVVNALSRTGVALAALLVAVATMVGVSTMVHSFRGSVVDWIEHSLRADIYLSVAEAPDLRRHGLSRDLVDAIRRLPGVTALSLGRGVEVPVGARRQAIVALDLPPQGFAGYQWLQAVARPYAAFQSGMTVLVSEPYAYRHGVALGDTLSLPTAQGERSFRVIGIYRDYGAEHGRITLRRELYERLWQDPVISTIGVYLQESADVAHIMDRVRALLPAQAPLRLRANAEIRAATLQVFDRTFAITDVLRLLTLLVAFVGILTALMALQLERARELAVLRAIGLTPRQLWLLVSGETGLMGLLAGLLALPLGLVLAWVLIHVINRRAFGWGMPMDVDFMQLASALGFAVLAALLAGLYPAWRMARTSPALALRGE</sequence>
<dbReference type="InterPro" id="IPR003838">
    <property type="entry name" value="ABC3_permease_C"/>
</dbReference>
<comment type="subcellular location">
    <subcellularLocation>
        <location evidence="1">Cell membrane</location>
        <topology evidence="1">Multi-pass membrane protein</topology>
    </subcellularLocation>
</comment>
<dbReference type="Proteomes" id="UP000055136">
    <property type="component" value="Chromosome"/>
</dbReference>
<evidence type="ECO:0000313" key="9">
    <source>
        <dbReference type="EMBL" id="ALP54767.1"/>
    </source>
</evidence>
<dbReference type="KEGG" id="tee:Tel_07010"/>
<evidence type="ECO:0000256" key="2">
    <source>
        <dbReference type="ARBA" id="ARBA00022475"/>
    </source>
</evidence>
<feature type="transmembrane region" description="Helical" evidence="6">
    <location>
        <begin position="432"/>
        <end position="462"/>
    </location>
</feature>
<evidence type="ECO:0000259" key="8">
    <source>
        <dbReference type="Pfam" id="PF12704"/>
    </source>
</evidence>
<evidence type="ECO:0000313" key="10">
    <source>
        <dbReference type="Proteomes" id="UP000055136"/>
    </source>
</evidence>
<keyword evidence="2" id="KW-1003">Cell membrane</keyword>
<proteinExistence type="predicted"/>
<feature type="transmembrane region" description="Helical" evidence="6">
    <location>
        <begin position="260"/>
        <end position="284"/>
    </location>
</feature>
<evidence type="ECO:0000259" key="7">
    <source>
        <dbReference type="Pfam" id="PF02687"/>
    </source>
</evidence>
<dbReference type="InterPro" id="IPR025857">
    <property type="entry name" value="MacB_PCD"/>
</dbReference>
<evidence type="ECO:0008006" key="11">
    <source>
        <dbReference type="Google" id="ProtNLM"/>
    </source>
</evidence>
<evidence type="ECO:0000256" key="3">
    <source>
        <dbReference type="ARBA" id="ARBA00022692"/>
    </source>
</evidence>
<dbReference type="PANTHER" id="PTHR30287">
    <property type="entry name" value="MEMBRANE COMPONENT OF PREDICTED ABC SUPERFAMILY METABOLITE UPTAKE TRANSPORTER"/>
    <property type="match status" value="1"/>
</dbReference>
<dbReference type="Pfam" id="PF02687">
    <property type="entry name" value="FtsX"/>
    <property type="match status" value="2"/>
</dbReference>
<evidence type="ECO:0000256" key="1">
    <source>
        <dbReference type="ARBA" id="ARBA00004651"/>
    </source>
</evidence>
<protein>
    <recommendedName>
        <fullName evidence="11">ABC transporter permease</fullName>
    </recommendedName>
</protein>
<dbReference type="Pfam" id="PF12704">
    <property type="entry name" value="MacB_PCD"/>
    <property type="match status" value="2"/>
</dbReference>
<evidence type="ECO:0000256" key="6">
    <source>
        <dbReference type="SAM" id="Phobius"/>
    </source>
</evidence>
<evidence type="ECO:0000256" key="5">
    <source>
        <dbReference type="ARBA" id="ARBA00023136"/>
    </source>
</evidence>
<feature type="transmembrane region" description="Helical" evidence="6">
    <location>
        <begin position="811"/>
        <end position="831"/>
    </location>
</feature>
<reference evidence="9" key="1">
    <citation type="submission" date="2015-10" db="EMBL/GenBank/DDBJ databases">
        <title>Description of Candidatus Tenderia electrophaga gen. nov, sp. nov., an Uncultivated Electroautotroph from a Biocathode Enrichment.</title>
        <authorList>
            <person name="Eddie B.J."/>
            <person name="Malanoski A.P."/>
            <person name="Wang Z."/>
            <person name="Hall R.J."/>
            <person name="Oh S.D."/>
            <person name="Heiner C."/>
            <person name="Lin B."/>
            <person name="Strycharz-Glaven S.M."/>
        </authorList>
    </citation>
    <scope>NUCLEOTIDE SEQUENCE [LARGE SCALE GENOMIC DNA]</scope>
    <source>
        <strain evidence="9">NRL1</strain>
    </source>
</reference>
<dbReference type="PANTHER" id="PTHR30287:SF2">
    <property type="entry name" value="BLL1001 PROTEIN"/>
    <property type="match status" value="1"/>
</dbReference>
<feature type="transmembrane region" description="Helical" evidence="6">
    <location>
        <begin position="474"/>
        <end position="499"/>
    </location>
</feature>
<organism evidence="9 10">
    <name type="scientific">Candidatus Tenderia electrophaga</name>
    <dbReference type="NCBI Taxonomy" id="1748243"/>
    <lineage>
        <taxon>Bacteria</taxon>
        <taxon>Pseudomonadati</taxon>
        <taxon>Pseudomonadota</taxon>
        <taxon>Gammaproteobacteria</taxon>
        <taxon>Candidatus Tenderiales</taxon>
        <taxon>Candidatus Tenderiaceae</taxon>
        <taxon>Candidatus Tenderia</taxon>
    </lineage>
</organism>
<feature type="transmembrane region" description="Helical" evidence="6">
    <location>
        <begin position="407"/>
        <end position="426"/>
    </location>
</feature>
<keyword evidence="5 6" id="KW-0472">Membrane</keyword>
<feature type="transmembrane region" description="Helical" evidence="6">
    <location>
        <begin position="762"/>
        <end position="791"/>
    </location>
</feature>
<dbReference type="EMBL" id="CP013099">
    <property type="protein sequence ID" value="ALP54767.1"/>
    <property type="molecule type" value="Genomic_DNA"/>
</dbReference>
<name>A0A0S2TI20_9GAMM</name>
<dbReference type="GO" id="GO:0005886">
    <property type="term" value="C:plasma membrane"/>
    <property type="evidence" value="ECO:0007669"/>
    <property type="project" value="UniProtKB-SubCell"/>
</dbReference>
<keyword evidence="10" id="KW-1185">Reference proteome</keyword>
<feature type="domain" description="MacB-like periplasmic core" evidence="8">
    <location>
        <begin position="26"/>
        <end position="231"/>
    </location>
</feature>
<evidence type="ECO:0000256" key="4">
    <source>
        <dbReference type="ARBA" id="ARBA00022989"/>
    </source>
</evidence>
<feature type="domain" description="MacB-like periplasmic core" evidence="8">
    <location>
        <begin position="484"/>
        <end position="689"/>
    </location>
</feature>
<feature type="transmembrane region" description="Helical" evidence="6">
    <location>
        <begin position="357"/>
        <end position="378"/>
    </location>
</feature>
<feature type="domain" description="ABC3 transporter permease C-terminal" evidence="7">
    <location>
        <begin position="724"/>
        <end position="841"/>
    </location>
</feature>
<accession>A0A0S2TI20</accession>